<dbReference type="PANTHER" id="PTHR30290:SF10">
    <property type="entry name" value="PERIPLASMIC OLIGOPEPTIDE-BINDING PROTEIN-RELATED"/>
    <property type="match status" value="1"/>
</dbReference>
<dbReference type="SUPFAM" id="SSF53850">
    <property type="entry name" value="Periplasmic binding protein-like II"/>
    <property type="match status" value="1"/>
</dbReference>
<evidence type="ECO:0000256" key="1">
    <source>
        <dbReference type="ARBA" id="ARBA00004196"/>
    </source>
</evidence>
<keyword evidence="3" id="KW-0813">Transport</keyword>
<dbReference type="eggNOG" id="COG0747">
    <property type="taxonomic scope" value="Bacteria"/>
</dbReference>
<dbReference type="KEGG" id="dae:Dtox_0450"/>
<comment type="similarity">
    <text evidence="2">Belongs to the bacterial solute-binding protein 5 family.</text>
</comment>
<dbReference type="PROSITE" id="PS51257">
    <property type="entry name" value="PROKAR_LIPOPROTEIN"/>
    <property type="match status" value="1"/>
</dbReference>
<dbReference type="AlphaFoldDB" id="C8W529"/>
<evidence type="ECO:0000259" key="5">
    <source>
        <dbReference type="Pfam" id="PF00496"/>
    </source>
</evidence>
<evidence type="ECO:0000313" key="6">
    <source>
        <dbReference type="EMBL" id="ACV61381.1"/>
    </source>
</evidence>
<comment type="subcellular location">
    <subcellularLocation>
        <location evidence="1">Cell envelope</location>
    </subcellularLocation>
</comment>
<dbReference type="PIRSF" id="PIRSF002741">
    <property type="entry name" value="MppA"/>
    <property type="match status" value="1"/>
</dbReference>
<dbReference type="GO" id="GO:0015833">
    <property type="term" value="P:peptide transport"/>
    <property type="evidence" value="ECO:0007669"/>
    <property type="project" value="TreeGrafter"/>
</dbReference>
<dbReference type="InterPro" id="IPR000914">
    <property type="entry name" value="SBP_5_dom"/>
</dbReference>
<proteinExistence type="inferred from homology"/>
<dbReference type="FunFam" id="3.10.105.10:FF:000006">
    <property type="entry name" value="Peptide ABC transporter substrate-binding protein"/>
    <property type="match status" value="1"/>
</dbReference>
<name>C8W529_DESAS</name>
<dbReference type="OrthoDB" id="137511at2"/>
<dbReference type="GO" id="GO:0042597">
    <property type="term" value="C:periplasmic space"/>
    <property type="evidence" value="ECO:0007669"/>
    <property type="project" value="UniProtKB-ARBA"/>
</dbReference>
<evidence type="ECO:0000256" key="4">
    <source>
        <dbReference type="ARBA" id="ARBA00022729"/>
    </source>
</evidence>
<dbReference type="Pfam" id="PF00496">
    <property type="entry name" value="SBP_bac_5"/>
    <property type="match status" value="1"/>
</dbReference>
<protein>
    <submittedName>
        <fullName evidence="6">Extracellular solute-binding protein family 5</fullName>
    </submittedName>
</protein>
<dbReference type="GO" id="GO:0030313">
    <property type="term" value="C:cell envelope"/>
    <property type="evidence" value="ECO:0007669"/>
    <property type="project" value="UniProtKB-SubCell"/>
</dbReference>
<keyword evidence="7" id="KW-1185">Reference proteome</keyword>
<dbReference type="STRING" id="485916.Dtox_0450"/>
<dbReference type="Gene3D" id="3.10.105.10">
    <property type="entry name" value="Dipeptide-binding Protein, Domain 3"/>
    <property type="match status" value="1"/>
</dbReference>
<dbReference type="GO" id="GO:0043190">
    <property type="term" value="C:ATP-binding cassette (ABC) transporter complex"/>
    <property type="evidence" value="ECO:0007669"/>
    <property type="project" value="InterPro"/>
</dbReference>
<keyword evidence="4" id="KW-0732">Signal</keyword>
<dbReference type="HOGENOM" id="CLU_017028_7_5_9"/>
<evidence type="ECO:0000313" key="7">
    <source>
        <dbReference type="Proteomes" id="UP000002217"/>
    </source>
</evidence>
<evidence type="ECO:0000256" key="2">
    <source>
        <dbReference type="ARBA" id="ARBA00005695"/>
    </source>
</evidence>
<dbReference type="Gene3D" id="3.40.190.10">
    <property type="entry name" value="Periplasmic binding protein-like II"/>
    <property type="match status" value="1"/>
</dbReference>
<dbReference type="CDD" id="cd08490">
    <property type="entry name" value="PBP2_NikA_DppA_OppA_like_3"/>
    <property type="match status" value="1"/>
</dbReference>
<dbReference type="InterPro" id="IPR039424">
    <property type="entry name" value="SBP_5"/>
</dbReference>
<reference evidence="6 7" key="1">
    <citation type="journal article" date="2009" name="Stand. Genomic Sci.">
        <title>Complete genome sequence of Desulfotomaculum acetoxidans type strain (5575).</title>
        <authorList>
            <person name="Spring S."/>
            <person name="Lapidus A."/>
            <person name="Schroder M."/>
            <person name="Gleim D."/>
            <person name="Sims D."/>
            <person name="Meincke L."/>
            <person name="Glavina Del Rio T."/>
            <person name="Tice H."/>
            <person name="Copeland A."/>
            <person name="Cheng J.F."/>
            <person name="Lucas S."/>
            <person name="Chen F."/>
            <person name="Nolan M."/>
            <person name="Bruce D."/>
            <person name="Goodwin L."/>
            <person name="Pitluck S."/>
            <person name="Ivanova N."/>
            <person name="Mavromatis K."/>
            <person name="Mikhailova N."/>
            <person name="Pati A."/>
            <person name="Chen A."/>
            <person name="Palaniappan K."/>
            <person name="Land M."/>
            <person name="Hauser L."/>
            <person name="Chang Y.J."/>
            <person name="Jeffries C.D."/>
            <person name="Chain P."/>
            <person name="Saunders E."/>
            <person name="Brettin T."/>
            <person name="Detter J.C."/>
            <person name="Goker M."/>
            <person name="Bristow J."/>
            <person name="Eisen J.A."/>
            <person name="Markowitz V."/>
            <person name="Hugenholtz P."/>
            <person name="Kyrpides N.C."/>
            <person name="Klenk H.P."/>
            <person name="Han C."/>
        </authorList>
    </citation>
    <scope>NUCLEOTIDE SEQUENCE [LARGE SCALE GENOMIC DNA]</scope>
    <source>
        <strain evidence="7">ATCC 49208 / DSM 771 / VKM B-1644</strain>
    </source>
</reference>
<dbReference type="Proteomes" id="UP000002217">
    <property type="component" value="Chromosome"/>
</dbReference>
<gene>
    <name evidence="6" type="ordered locus">Dtox_0450</name>
</gene>
<dbReference type="InterPro" id="IPR030678">
    <property type="entry name" value="Peptide/Ni-bd"/>
</dbReference>
<dbReference type="PANTHER" id="PTHR30290">
    <property type="entry name" value="PERIPLASMIC BINDING COMPONENT OF ABC TRANSPORTER"/>
    <property type="match status" value="1"/>
</dbReference>
<accession>C8W529</accession>
<dbReference type="GO" id="GO:1904680">
    <property type="term" value="F:peptide transmembrane transporter activity"/>
    <property type="evidence" value="ECO:0007669"/>
    <property type="project" value="TreeGrafter"/>
</dbReference>
<dbReference type="EMBL" id="CP001720">
    <property type="protein sequence ID" value="ACV61381.1"/>
    <property type="molecule type" value="Genomic_DNA"/>
</dbReference>
<dbReference type="RefSeq" id="WP_015756102.1">
    <property type="nucleotide sequence ID" value="NC_013216.1"/>
</dbReference>
<organism evidence="6 7">
    <name type="scientific">Desulfofarcimen acetoxidans (strain ATCC 49208 / DSM 771 / KCTC 5769 / VKM B-1644 / 5575)</name>
    <name type="common">Desulfotomaculum acetoxidans</name>
    <dbReference type="NCBI Taxonomy" id="485916"/>
    <lineage>
        <taxon>Bacteria</taxon>
        <taxon>Bacillati</taxon>
        <taxon>Bacillota</taxon>
        <taxon>Clostridia</taxon>
        <taxon>Eubacteriales</taxon>
        <taxon>Peptococcaceae</taxon>
        <taxon>Desulfofarcimen</taxon>
    </lineage>
</organism>
<feature type="domain" description="Solute-binding protein family 5" evidence="5">
    <location>
        <begin position="76"/>
        <end position="437"/>
    </location>
</feature>
<sequence>MIKRKIMFIVVCILMTISVLLTSGCGVKKENKDSNKKLVVGEMWKIDSIDPSTSGTLTTEKAMITETLVGVKENFELKPGLATEWKRIDANTWSIVLRQGVKFHDGTPMDGEAVKWSLMRAIAVNPQVQTFTKIKSIEVENDHTLKITTTAPTGDFPASLHYMGASVIAPSSVDKAGKLIKPIGTGPFMLEQFEASTGDMEMAKYKDYWGTPAKLEKLEIRPLPDPNTRALALEKGEIDFTCDPPYNELERLGKEKGLKVELNPTARTYIVEMNLKKEPFNDVRVRKALSYAIDRESITKHVLFGCGTPAKGPFMPGMAWTNENLKGYPYSPGKAKLLLEEAGWKDTDGDGIIDKNGQPLKITLMTYPQRPGLPPMAQALQDQFKQAGIDLKIEIMENSAMSQVASTGKWDMKMSAFATAMIPTPSYHLQVLYYSENNKLIGYNNAKVDQLIDECVAVDDQQKKYELSKQVQQILEDEVPVLPIAYYGVAAVMNSKIENFVFNPTAHDYMLTTEVGIKE</sequence>
<evidence type="ECO:0000256" key="3">
    <source>
        <dbReference type="ARBA" id="ARBA00022448"/>
    </source>
</evidence>